<evidence type="ECO:0000256" key="1">
    <source>
        <dbReference type="ARBA" id="ARBA00012417"/>
    </source>
</evidence>
<feature type="compositionally biased region" description="Basic and acidic residues" evidence="4">
    <location>
        <begin position="97"/>
        <end position="115"/>
    </location>
</feature>
<feature type="domain" description="DNA-directed DNA polymerase family A palm" evidence="5">
    <location>
        <begin position="329"/>
        <end position="549"/>
    </location>
</feature>
<reference evidence="6 7" key="1">
    <citation type="submission" date="2019-06" db="EMBL/GenBank/DDBJ databases">
        <title>Sequencing the genomes of 1000 actinobacteria strains.</title>
        <authorList>
            <person name="Klenk H.-P."/>
        </authorList>
    </citation>
    <scope>NUCLEOTIDE SEQUENCE [LARGE SCALE GENOMIC DNA]</scope>
    <source>
        <strain evidence="6 7">DSM 20427</strain>
    </source>
</reference>
<dbReference type="GO" id="GO:0006302">
    <property type="term" value="P:double-strand break repair"/>
    <property type="evidence" value="ECO:0007669"/>
    <property type="project" value="TreeGrafter"/>
</dbReference>
<dbReference type="Proteomes" id="UP000319804">
    <property type="component" value="Unassembled WGS sequence"/>
</dbReference>
<evidence type="ECO:0000256" key="4">
    <source>
        <dbReference type="SAM" id="MobiDB-lite"/>
    </source>
</evidence>
<dbReference type="NCBIfam" id="NF011538">
    <property type="entry name" value="PRK14975.1-1"/>
    <property type="match status" value="1"/>
</dbReference>
<feature type="region of interest" description="Disordered" evidence="4">
    <location>
        <begin position="452"/>
        <end position="477"/>
    </location>
</feature>
<proteinExistence type="predicted"/>
<dbReference type="PANTHER" id="PTHR10133">
    <property type="entry name" value="DNA POLYMERASE I"/>
    <property type="match status" value="1"/>
</dbReference>
<evidence type="ECO:0000256" key="2">
    <source>
        <dbReference type="ARBA" id="ARBA00022705"/>
    </source>
</evidence>
<dbReference type="GO" id="GO:0003887">
    <property type="term" value="F:DNA-directed DNA polymerase activity"/>
    <property type="evidence" value="ECO:0007669"/>
    <property type="project" value="UniProtKB-EC"/>
</dbReference>
<comment type="caution">
    <text evidence="6">The sequence shown here is derived from an EMBL/GenBank/DDBJ whole genome shotgun (WGS) entry which is preliminary data.</text>
</comment>
<dbReference type="Pfam" id="PF00476">
    <property type="entry name" value="DNA_pol_A"/>
    <property type="match status" value="1"/>
</dbReference>
<sequence length="589" mass="62108">MTAAGEVRWRVVGREGGSVVLVDLDAGLDEVRRERVGPDRWAVEAPAADPSARWVWSDTARWYPDLLAAGSVVARCQDLRLCHAILRASTLVPPAARADRSADAPGDASRDERWDAAPVDASSAVAPAGEPALFDLDDAPAAPVGVPDGIDDVLAEFRRQQDALRAASDPGRLRLLIAAESAGALLAAEMQAAGVPWSLDVHEGILEATLGARPTGGAAPARVQEVARAVRDALGDPAASLDSQPKLLRSLHRIGIHARSTSRWELAEYDHPVIAPLLEYKKLMRLMSANGWAWLDEWARGGRFRPVYVPGGVVTGRWASSGGGALQLPRALRPAVHADPGWTLVVADVAQLEPRVLAAMSGDLALAEAARGRDLYDGIVASGSIATRAEAKIAMLGAMYGATTGDSGRLVPALRRAYPRAMGLVDAAARTGDSGGAVTTWLGRSSAPAGSEWHEVQARAGGPDASDADRAQARRSAGDRGRFTRNFVVQGTAAEWALAWLADLRGLLAELPAVPVEQGAEASGPVFSRRAHLCFFLHDEIIVHAPLAQAEAVADAVARSAERAARLLFGGFPIDFPLDLRISIDAAKG</sequence>
<dbReference type="InterPro" id="IPR001098">
    <property type="entry name" value="DNA-dir_DNA_pol_A_palm_dom"/>
</dbReference>
<dbReference type="SMART" id="SM00482">
    <property type="entry name" value="POLAc"/>
    <property type="match status" value="1"/>
</dbReference>
<feature type="compositionally biased region" description="Basic and acidic residues" evidence="4">
    <location>
        <begin position="467"/>
        <end position="477"/>
    </location>
</feature>
<dbReference type="SUPFAM" id="SSF56672">
    <property type="entry name" value="DNA/RNA polymerases"/>
    <property type="match status" value="1"/>
</dbReference>
<keyword evidence="2" id="KW-0235">DNA replication</keyword>
<keyword evidence="7" id="KW-1185">Reference proteome</keyword>
<protein>
    <recommendedName>
        <fullName evidence="1">DNA-directed DNA polymerase</fullName>
        <ecNumber evidence="1">2.7.7.7</ecNumber>
    </recommendedName>
</protein>
<dbReference type="InterPro" id="IPR002298">
    <property type="entry name" value="DNA_polymerase_A"/>
</dbReference>
<dbReference type="GO" id="GO:0003677">
    <property type="term" value="F:DNA binding"/>
    <property type="evidence" value="ECO:0007669"/>
    <property type="project" value="InterPro"/>
</dbReference>
<dbReference type="EC" id="2.7.7.7" evidence="1"/>
<evidence type="ECO:0000259" key="5">
    <source>
        <dbReference type="SMART" id="SM00482"/>
    </source>
</evidence>
<evidence type="ECO:0000313" key="6">
    <source>
        <dbReference type="EMBL" id="TQN00409.1"/>
    </source>
</evidence>
<name>A0A4Y3ULB2_9MICO</name>
<comment type="catalytic activity">
    <reaction evidence="3">
        <text>DNA(n) + a 2'-deoxyribonucleoside 5'-triphosphate = DNA(n+1) + diphosphate</text>
        <dbReference type="Rhea" id="RHEA:22508"/>
        <dbReference type="Rhea" id="RHEA-COMP:17339"/>
        <dbReference type="Rhea" id="RHEA-COMP:17340"/>
        <dbReference type="ChEBI" id="CHEBI:33019"/>
        <dbReference type="ChEBI" id="CHEBI:61560"/>
        <dbReference type="ChEBI" id="CHEBI:173112"/>
        <dbReference type="EC" id="2.7.7.7"/>
    </reaction>
</comment>
<organism evidence="6 7">
    <name type="scientific">Microbacterium lacticum</name>
    <dbReference type="NCBI Taxonomy" id="33885"/>
    <lineage>
        <taxon>Bacteria</taxon>
        <taxon>Bacillati</taxon>
        <taxon>Actinomycetota</taxon>
        <taxon>Actinomycetes</taxon>
        <taxon>Micrococcales</taxon>
        <taxon>Microbacteriaceae</taxon>
        <taxon>Microbacterium</taxon>
    </lineage>
</organism>
<dbReference type="PANTHER" id="PTHR10133:SF27">
    <property type="entry name" value="DNA POLYMERASE NU"/>
    <property type="match status" value="1"/>
</dbReference>
<accession>A0A4Y3ULB2</accession>
<dbReference type="AlphaFoldDB" id="A0A4Y3ULB2"/>
<dbReference type="Gene3D" id="1.10.150.20">
    <property type="entry name" value="5' to 3' exonuclease, C-terminal subdomain"/>
    <property type="match status" value="1"/>
</dbReference>
<dbReference type="Gene3D" id="3.30.70.370">
    <property type="match status" value="1"/>
</dbReference>
<feature type="region of interest" description="Disordered" evidence="4">
    <location>
        <begin position="96"/>
        <end position="122"/>
    </location>
</feature>
<dbReference type="RefSeq" id="WP_229661443.1">
    <property type="nucleotide sequence ID" value="NZ_BJNA01000006.1"/>
</dbReference>
<dbReference type="GO" id="GO:0006261">
    <property type="term" value="P:DNA-templated DNA replication"/>
    <property type="evidence" value="ECO:0007669"/>
    <property type="project" value="InterPro"/>
</dbReference>
<dbReference type="CDD" id="cd06444">
    <property type="entry name" value="DNA_pol_A"/>
    <property type="match status" value="1"/>
</dbReference>
<evidence type="ECO:0000313" key="7">
    <source>
        <dbReference type="Proteomes" id="UP000319804"/>
    </source>
</evidence>
<dbReference type="EMBL" id="VFPS01000001">
    <property type="protein sequence ID" value="TQN00409.1"/>
    <property type="molecule type" value="Genomic_DNA"/>
</dbReference>
<gene>
    <name evidence="6" type="ORF">FHX68_0497</name>
</gene>
<evidence type="ECO:0000256" key="3">
    <source>
        <dbReference type="ARBA" id="ARBA00049244"/>
    </source>
</evidence>
<dbReference type="InterPro" id="IPR043502">
    <property type="entry name" value="DNA/RNA_pol_sf"/>
</dbReference>